<accession>A0A0K1IV00</accession>
<dbReference type="SUPFAM" id="SSF52980">
    <property type="entry name" value="Restriction endonuclease-like"/>
    <property type="match status" value="1"/>
</dbReference>
<dbReference type="KEGG" id="hgi:ABY42_11265"/>
<name>A0A0K1IV00_HALGI</name>
<sequence length="336" mass="38069">MAERAFMVRAGNDNELVEEFDSRSLVAVGWSELGDISDVRSYDEMKGRFNSTDEYSEHNNRRIAQNAGQVNRFALEIEIGHLVLTYDKTEREYLIGEVTSGYEWKPGDHPPEYPHVRRVEWKDNVSRDEFTTSTKNTLGSTLTVFSLDDCLDEITTVLSGEKPEEPEEEEDTVPFVDEVENQADELISDILANMDPFVFEELVAAVLRAMGYHAKKTRDSQDRGIDVIAHPDSLGFEEPYIKVQVKRQQAKVGSPDMRAFTGTLGNGERGLFVSTGGYTSDAKDAARNAEQRVTLIDRDEFIDLLIQHYDNLESEYQATVPLKQVYIPSQDPPLEE</sequence>
<keyword evidence="2" id="KW-0540">Nuclease</keyword>
<dbReference type="InterPro" id="IPR052906">
    <property type="entry name" value="Type_IV_Methyl-Rstrct_Enzyme"/>
</dbReference>
<dbReference type="InterPro" id="IPR011856">
    <property type="entry name" value="tRNA_endonuc-like_dom_sf"/>
</dbReference>
<dbReference type="Gene3D" id="3.40.1350.10">
    <property type="match status" value="1"/>
</dbReference>
<dbReference type="PATRIC" id="fig|35746.4.peg.2427"/>
<dbReference type="InterPro" id="IPR011335">
    <property type="entry name" value="Restrct_endonuc-II-like"/>
</dbReference>
<feature type="domain" description="Restriction endonuclease type IV Mrr" evidence="1">
    <location>
        <begin position="191"/>
        <end position="305"/>
    </location>
</feature>
<gene>
    <name evidence="2" type="ORF">ABY42_11265</name>
</gene>
<protein>
    <submittedName>
        <fullName evidence="2">Restriction endonuclease</fullName>
    </submittedName>
</protein>
<dbReference type="PANTHER" id="PTHR30015:SF7">
    <property type="entry name" value="TYPE IV METHYL-DIRECTED RESTRICTION ENZYME ECOKMRR"/>
    <property type="match status" value="1"/>
</dbReference>
<dbReference type="InterPro" id="IPR007560">
    <property type="entry name" value="Restrct_endonuc_IV_Mrr"/>
</dbReference>
<evidence type="ECO:0000313" key="2">
    <source>
        <dbReference type="EMBL" id="AKU08281.1"/>
    </source>
</evidence>
<dbReference type="EMBL" id="CP011947">
    <property type="protein sequence ID" value="AKU08281.1"/>
    <property type="molecule type" value="Genomic_DNA"/>
</dbReference>
<evidence type="ECO:0000259" key="1">
    <source>
        <dbReference type="Pfam" id="PF04471"/>
    </source>
</evidence>
<dbReference type="GO" id="GO:0003677">
    <property type="term" value="F:DNA binding"/>
    <property type="evidence" value="ECO:0007669"/>
    <property type="project" value="InterPro"/>
</dbReference>
<reference evidence="3" key="1">
    <citation type="journal article" date="2015" name="J. Biotechnol.">
        <title>Complete genome sequence of Haloferax gibbonsii strain ARA6, a potential producer of polyhydroxyalkanoates and halocins isolated from Araruama, Rio de Janeiro, Brasil.</title>
        <authorList>
            <person name="Pinto L.H."/>
            <person name="D'Alincourt Carvalho-Assef A.P."/>
            <person name="Vieira R.P."/>
            <person name="Clementino M.M."/>
            <person name="Albano R.M."/>
        </authorList>
    </citation>
    <scope>NUCLEOTIDE SEQUENCE [LARGE SCALE GENOMIC DNA]</scope>
    <source>
        <strain evidence="3">ARA6</strain>
    </source>
</reference>
<dbReference type="Proteomes" id="UP000066124">
    <property type="component" value="Chromosome"/>
</dbReference>
<keyword evidence="2" id="KW-0255">Endonuclease</keyword>
<proteinExistence type="predicted"/>
<dbReference type="AlphaFoldDB" id="A0A0K1IV00"/>
<keyword evidence="2" id="KW-0378">Hydrolase</keyword>
<dbReference type="RefSeq" id="WP_050459521.1">
    <property type="nucleotide sequence ID" value="NZ_CP011947.1"/>
</dbReference>
<dbReference type="Pfam" id="PF04471">
    <property type="entry name" value="Mrr_cat"/>
    <property type="match status" value="1"/>
</dbReference>
<dbReference type="GO" id="GO:0015666">
    <property type="term" value="F:restriction endodeoxyribonuclease activity"/>
    <property type="evidence" value="ECO:0007669"/>
    <property type="project" value="TreeGrafter"/>
</dbReference>
<evidence type="ECO:0000313" key="3">
    <source>
        <dbReference type="Proteomes" id="UP000066124"/>
    </source>
</evidence>
<dbReference type="GeneID" id="25246541"/>
<dbReference type="PIRSF" id="PIRSF031853">
    <property type="entry name" value="UPC031853"/>
    <property type="match status" value="1"/>
</dbReference>
<dbReference type="InterPro" id="IPR016984">
    <property type="entry name" value="UCP031853"/>
</dbReference>
<dbReference type="GO" id="GO:0009307">
    <property type="term" value="P:DNA restriction-modification system"/>
    <property type="evidence" value="ECO:0007669"/>
    <property type="project" value="InterPro"/>
</dbReference>
<dbReference type="PANTHER" id="PTHR30015">
    <property type="entry name" value="MRR RESTRICTION SYSTEM PROTEIN"/>
    <property type="match status" value="1"/>
</dbReference>
<organism evidence="2 3">
    <name type="scientific">Haloferax gibbonsii</name>
    <dbReference type="NCBI Taxonomy" id="35746"/>
    <lineage>
        <taxon>Archaea</taxon>
        <taxon>Methanobacteriati</taxon>
        <taxon>Methanobacteriota</taxon>
        <taxon>Stenosarchaea group</taxon>
        <taxon>Halobacteria</taxon>
        <taxon>Halobacteriales</taxon>
        <taxon>Haloferacaceae</taxon>
        <taxon>Haloferax</taxon>
    </lineage>
</organism>